<dbReference type="CDD" id="cd02064">
    <property type="entry name" value="FAD_synthetase_N"/>
    <property type="match status" value="1"/>
</dbReference>
<keyword evidence="6 15" id="KW-0808">Transferase</keyword>
<evidence type="ECO:0000256" key="9">
    <source>
        <dbReference type="ARBA" id="ARBA00022777"/>
    </source>
</evidence>
<evidence type="ECO:0000256" key="3">
    <source>
        <dbReference type="ARBA" id="ARBA00005201"/>
    </source>
</evidence>
<keyword evidence="4 15" id="KW-0285">Flavoprotein</keyword>
<keyword evidence="8 15" id="KW-0547">Nucleotide-binding</keyword>
<keyword evidence="12" id="KW-0511">Multifunctional enzyme</keyword>
<dbReference type="GO" id="GO:0009398">
    <property type="term" value="P:FMN biosynthetic process"/>
    <property type="evidence" value="ECO:0007669"/>
    <property type="project" value="UniProtKB-UniRule"/>
</dbReference>
<dbReference type="GO" id="GO:0008531">
    <property type="term" value="F:riboflavin kinase activity"/>
    <property type="evidence" value="ECO:0007669"/>
    <property type="project" value="UniProtKB-UniRule"/>
</dbReference>
<dbReference type="SUPFAM" id="SSF52374">
    <property type="entry name" value="Nucleotidylyl transferase"/>
    <property type="match status" value="1"/>
</dbReference>
<keyword evidence="7 15" id="KW-0548">Nucleotidyltransferase</keyword>
<dbReference type="PANTHER" id="PTHR22749">
    <property type="entry name" value="RIBOFLAVIN KINASE/FMN ADENYLYLTRANSFERASE"/>
    <property type="match status" value="1"/>
</dbReference>
<dbReference type="Pfam" id="PF06574">
    <property type="entry name" value="FAD_syn"/>
    <property type="match status" value="1"/>
</dbReference>
<comment type="function">
    <text evidence="1">Catalyzes the phosphorylation of riboflavin to FMN followed by the adenylation of FMN to FAD.</text>
</comment>
<evidence type="ECO:0000256" key="13">
    <source>
        <dbReference type="ARBA" id="ARBA00047880"/>
    </source>
</evidence>
<dbReference type="PANTHER" id="PTHR22749:SF6">
    <property type="entry name" value="RIBOFLAVIN KINASE"/>
    <property type="match status" value="1"/>
</dbReference>
<evidence type="ECO:0000256" key="14">
    <source>
        <dbReference type="ARBA" id="ARBA00049494"/>
    </source>
</evidence>
<dbReference type="NCBIfam" id="TIGR00083">
    <property type="entry name" value="ribF"/>
    <property type="match status" value="1"/>
</dbReference>
<dbReference type="InterPro" id="IPR015865">
    <property type="entry name" value="Riboflavin_kinase_bac/euk"/>
</dbReference>
<dbReference type="SMART" id="SM00904">
    <property type="entry name" value="Flavokinase"/>
    <property type="match status" value="1"/>
</dbReference>
<evidence type="ECO:0000313" key="17">
    <source>
        <dbReference type="EMBL" id="HIU55579.1"/>
    </source>
</evidence>
<protein>
    <recommendedName>
        <fullName evidence="15">Riboflavin biosynthesis protein</fullName>
    </recommendedName>
    <domain>
        <recommendedName>
            <fullName evidence="15">Riboflavin kinase</fullName>
            <ecNumber evidence="15">2.7.1.26</ecNumber>
        </recommendedName>
        <alternativeName>
            <fullName evidence="15">Flavokinase</fullName>
        </alternativeName>
    </domain>
    <domain>
        <recommendedName>
            <fullName evidence="15">FMN adenylyltransferase</fullName>
            <ecNumber evidence="15">2.7.7.2</ecNumber>
        </recommendedName>
        <alternativeName>
            <fullName evidence="15">FAD pyrophosphorylase</fullName>
        </alternativeName>
        <alternativeName>
            <fullName evidence="15">FAD synthase</fullName>
        </alternativeName>
    </domain>
</protein>
<evidence type="ECO:0000259" key="16">
    <source>
        <dbReference type="SMART" id="SM00904"/>
    </source>
</evidence>
<dbReference type="InterPro" id="IPR023465">
    <property type="entry name" value="Riboflavin_kinase_dom_sf"/>
</dbReference>
<dbReference type="EC" id="2.7.7.2" evidence="15"/>
<dbReference type="EMBL" id="DVNA01000161">
    <property type="protein sequence ID" value="HIU55579.1"/>
    <property type="molecule type" value="Genomic_DNA"/>
</dbReference>
<evidence type="ECO:0000256" key="5">
    <source>
        <dbReference type="ARBA" id="ARBA00022643"/>
    </source>
</evidence>
<comment type="pathway">
    <text evidence="3 15">Cofactor biosynthesis; FMN biosynthesis; FMN from riboflavin (ATP route): step 1/1.</text>
</comment>
<dbReference type="InterPro" id="IPR002606">
    <property type="entry name" value="Riboflavin_kinase_bac"/>
</dbReference>
<dbReference type="EC" id="2.7.1.26" evidence="15"/>
<reference evidence="17" key="1">
    <citation type="submission" date="2020-10" db="EMBL/GenBank/DDBJ databases">
        <authorList>
            <person name="Gilroy R."/>
        </authorList>
    </citation>
    <scope>NUCLEOTIDE SEQUENCE</scope>
    <source>
        <strain evidence="17">CHK158-818</strain>
    </source>
</reference>
<dbReference type="Gene3D" id="3.40.50.620">
    <property type="entry name" value="HUPs"/>
    <property type="match status" value="1"/>
</dbReference>
<evidence type="ECO:0000256" key="7">
    <source>
        <dbReference type="ARBA" id="ARBA00022695"/>
    </source>
</evidence>
<dbReference type="GO" id="GO:0003919">
    <property type="term" value="F:FMN adenylyltransferase activity"/>
    <property type="evidence" value="ECO:0007669"/>
    <property type="project" value="UniProtKB-UniRule"/>
</dbReference>
<comment type="pathway">
    <text evidence="2 15">Cofactor biosynthesis; FAD biosynthesis; FAD from FMN: step 1/1.</text>
</comment>
<keyword evidence="11 15" id="KW-0067">ATP-binding</keyword>
<evidence type="ECO:0000256" key="8">
    <source>
        <dbReference type="ARBA" id="ARBA00022741"/>
    </source>
</evidence>
<dbReference type="GO" id="GO:0006747">
    <property type="term" value="P:FAD biosynthetic process"/>
    <property type="evidence" value="ECO:0007669"/>
    <property type="project" value="UniProtKB-UniRule"/>
</dbReference>
<dbReference type="InterPro" id="IPR014729">
    <property type="entry name" value="Rossmann-like_a/b/a_fold"/>
</dbReference>
<evidence type="ECO:0000256" key="12">
    <source>
        <dbReference type="ARBA" id="ARBA00023268"/>
    </source>
</evidence>
<keyword evidence="9 15" id="KW-0418">Kinase</keyword>
<keyword evidence="10 15" id="KW-0274">FAD</keyword>
<dbReference type="PIRSF" id="PIRSF004491">
    <property type="entry name" value="FAD_Synth"/>
    <property type="match status" value="1"/>
</dbReference>
<dbReference type="Proteomes" id="UP000824112">
    <property type="component" value="Unassembled WGS sequence"/>
</dbReference>
<evidence type="ECO:0000256" key="6">
    <source>
        <dbReference type="ARBA" id="ARBA00022679"/>
    </source>
</evidence>
<comment type="catalytic activity">
    <reaction evidence="14 15">
        <text>FMN + ATP + H(+) = FAD + diphosphate</text>
        <dbReference type="Rhea" id="RHEA:17237"/>
        <dbReference type="ChEBI" id="CHEBI:15378"/>
        <dbReference type="ChEBI" id="CHEBI:30616"/>
        <dbReference type="ChEBI" id="CHEBI:33019"/>
        <dbReference type="ChEBI" id="CHEBI:57692"/>
        <dbReference type="ChEBI" id="CHEBI:58210"/>
        <dbReference type="EC" id="2.7.7.2"/>
    </reaction>
</comment>
<name>A0A9D1SCP7_9BACT</name>
<keyword evidence="5 15" id="KW-0288">FMN</keyword>
<evidence type="ECO:0000256" key="15">
    <source>
        <dbReference type="PIRNR" id="PIRNR004491"/>
    </source>
</evidence>
<dbReference type="AlphaFoldDB" id="A0A9D1SCP7"/>
<accession>A0A9D1SCP7</accession>
<evidence type="ECO:0000256" key="10">
    <source>
        <dbReference type="ARBA" id="ARBA00022827"/>
    </source>
</evidence>
<evidence type="ECO:0000256" key="1">
    <source>
        <dbReference type="ARBA" id="ARBA00002121"/>
    </source>
</evidence>
<dbReference type="NCBIfam" id="NF004162">
    <property type="entry name" value="PRK05627.1-5"/>
    <property type="match status" value="1"/>
</dbReference>
<dbReference type="Pfam" id="PF01687">
    <property type="entry name" value="Flavokinase"/>
    <property type="match status" value="1"/>
</dbReference>
<evidence type="ECO:0000313" key="18">
    <source>
        <dbReference type="Proteomes" id="UP000824112"/>
    </source>
</evidence>
<dbReference type="InterPro" id="IPR023468">
    <property type="entry name" value="Riboflavin_kinase"/>
</dbReference>
<evidence type="ECO:0000256" key="11">
    <source>
        <dbReference type="ARBA" id="ARBA00022840"/>
    </source>
</evidence>
<comment type="catalytic activity">
    <reaction evidence="13 15">
        <text>riboflavin + ATP = FMN + ADP + H(+)</text>
        <dbReference type="Rhea" id="RHEA:14357"/>
        <dbReference type="ChEBI" id="CHEBI:15378"/>
        <dbReference type="ChEBI" id="CHEBI:30616"/>
        <dbReference type="ChEBI" id="CHEBI:57986"/>
        <dbReference type="ChEBI" id="CHEBI:58210"/>
        <dbReference type="ChEBI" id="CHEBI:456216"/>
        <dbReference type="EC" id="2.7.1.26"/>
    </reaction>
</comment>
<feature type="domain" description="Riboflavin kinase" evidence="16">
    <location>
        <begin position="181"/>
        <end position="309"/>
    </location>
</feature>
<gene>
    <name evidence="17" type="ORF">IAB03_07245</name>
</gene>
<comment type="similarity">
    <text evidence="15">Belongs to the ribF family.</text>
</comment>
<sequence>MQIITHSHKTGDRPLVAGIGFFDGVHRGHRYLIEQIVTEARARNYSSAVVTFREHPRKVLNRDSHFGLLNNLQEKLDLLSDTHLDYCILLDFTAQLSQLSAEQFLACLYRDFQVRSLVIGYDHRFGHNRTEGFEQYVAYGKCLGMEILPAARFSPEGQAISSSRIRKLISEEGDVCEAMHLLSYPYRLKGRIVGGHRIGRTLGFPTANLQLVEDQEKALPRPGVYAVQVRTNDGVCYNGMLNFGKRPTVKDDDRYTIEVHLFGFQGDLYGSDIEVYFFHFMRPERSFASLEELKLQLQKDREQAQALLSPNHS</sequence>
<dbReference type="FunFam" id="3.40.50.620:FF:000021">
    <property type="entry name" value="Riboflavin biosynthesis protein"/>
    <property type="match status" value="1"/>
</dbReference>
<proteinExistence type="inferred from homology"/>
<evidence type="ECO:0000256" key="2">
    <source>
        <dbReference type="ARBA" id="ARBA00004726"/>
    </source>
</evidence>
<dbReference type="GO" id="GO:0005524">
    <property type="term" value="F:ATP binding"/>
    <property type="evidence" value="ECO:0007669"/>
    <property type="project" value="UniProtKB-UniRule"/>
</dbReference>
<organism evidence="17 18">
    <name type="scientific">Candidatus Gallibacteroides avistercoris</name>
    <dbReference type="NCBI Taxonomy" id="2840833"/>
    <lineage>
        <taxon>Bacteria</taxon>
        <taxon>Pseudomonadati</taxon>
        <taxon>Bacteroidota</taxon>
        <taxon>Bacteroidia</taxon>
        <taxon>Bacteroidales</taxon>
        <taxon>Bacteroidaceae</taxon>
        <taxon>Bacteroidaceae incertae sedis</taxon>
        <taxon>Candidatus Gallibacteroides</taxon>
    </lineage>
</organism>
<dbReference type="GO" id="GO:0009231">
    <property type="term" value="P:riboflavin biosynthetic process"/>
    <property type="evidence" value="ECO:0007669"/>
    <property type="project" value="InterPro"/>
</dbReference>
<dbReference type="SUPFAM" id="SSF82114">
    <property type="entry name" value="Riboflavin kinase-like"/>
    <property type="match status" value="1"/>
</dbReference>
<dbReference type="Gene3D" id="2.40.30.30">
    <property type="entry name" value="Riboflavin kinase-like"/>
    <property type="match status" value="1"/>
</dbReference>
<evidence type="ECO:0000256" key="4">
    <source>
        <dbReference type="ARBA" id="ARBA00022630"/>
    </source>
</evidence>
<dbReference type="InterPro" id="IPR015864">
    <property type="entry name" value="FAD_synthase"/>
</dbReference>
<comment type="caution">
    <text evidence="17">The sequence shown here is derived from an EMBL/GenBank/DDBJ whole genome shotgun (WGS) entry which is preliminary data.</text>
</comment>
<reference evidence="17" key="2">
    <citation type="journal article" date="2021" name="PeerJ">
        <title>Extensive microbial diversity within the chicken gut microbiome revealed by metagenomics and culture.</title>
        <authorList>
            <person name="Gilroy R."/>
            <person name="Ravi A."/>
            <person name="Getino M."/>
            <person name="Pursley I."/>
            <person name="Horton D.L."/>
            <person name="Alikhan N.F."/>
            <person name="Baker D."/>
            <person name="Gharbi K."/>
            <person name="Hall N."/>
            <person name="Watson M."/>
            <person name="Adriaenssens E.M."/>
            <person name="Foster-Nyarko E."/>
            <person name="Jarju S."/>
            <person name="Secka A."/>
            <person name="Antonio M."/>
            <person name="Oren A."/>
            <person name="Chaudhuri R.R."/>
            <person name="La Ragione R."/>
            <person name="Hildebrand F."/>
            <person name="Pallen M.J."/>
        </authorList>
    </citation>
    <scope>NUCLEOTIDE SEQUENCE</scope>
    <source>
        <strain evidence="17">CHK158-818</strain>
    </source>
</reference>